<dbReference type="SUPFAM" id="SSF48371">
    <property type="entry name" value="ARM repeat"/>
    <property type="match status" value="2"/>
</dbReference>
<dbReference type="Gene3D" id="1.25.10.10">
    <property type="entry name" value="Leucine-rich Repeat Variant"/>
    <property type="match status" value="1"/>
</dbReference>
<comment type="caution">
    <text evidence="2">The sequence shown here is derived from an EMBL/GenBank/DDBJ whole genome shotgun (WGS) entry which is preliminary data.</text>
</comment>
<keyword evidence="3" id="KW-1185">Reference proteome</keyword>
<dbReference type="InterPro" id="IPR002554">
    <property type="entry name" value="PP2A_B56"/>
</dbReference>
<dbReference type="GO" id="GO:0019888">
    <property type="term" value="F:protein phosphatase regulator activity"/>
    <property type="evidence" value="ECO:0007669"/>
    <property type="project" value="InterPro"/>
</dbReference>
<dbReference type="EMBL" id="JANCYW010000012">
    <property type="protein sequence ID" value="KAK4537325.1"/>
    <property type="molecule type" value="Genomic_DNA"/>
</dbReference>
<evidence type="ECO:0000313" key="3">
    <source>
        <dbReference type="Proteomes" id="UP001301350"/>
    </source>
</evidence>
<feature type="region of interest" description="Disordered" evidence="1">
    <location>
        <begin position="1"/>
        <end position="70"/>
    </location>
</feature>
<gene>
    <name evidence="2" type="ORF">CDCA_CDCA12G3350</name>
</gene>
<evidence type="ECO:0000313" key="2">
    <source>
        <dbReference type="EMBL" id="KAK4537325.1"/>
    </source>
</evidence>
<proteinExistence type="predicted"/>
<protein>
    <submittedName>
        <fullName evidence="2">Uncharacterized protein</fullName>
    </submittedName>
</protein>
<reference evidence="2 3" key="1">
    <citation type="submission" date="2022-07" db="EMBL/GenBank/DDBJ databases">
        <title>Genome-wide signatures of adaptation to extreme environments.</title>
        <authorList>
            <person name="Cho C.H."/>
            <person name="Yoon H.S."/>
        </authorList>
    </citation>
    <scope>NUCLEOTIDE SEQUENCE [LARGE SCALE GENOMIC DNA]</scope>
    <source>
        <strain evidence="2 3">DBV 063 E5</strain>
    </source>
</reference>
<sequence length="1178" mass="127400">MAPRKREPHAVGGGWAGDEPTRVLPTSWLTPSNGVELGVRGSAGPGDEAWTQPQSGRHAPAPLSPATKLPARVCPPWSTATGSMNSAEAYSPASLSFVTTSSVPPRSASAGDRELSGVQGAFRSTTPAAALTPPPPPCDCSNDMVGFIRRQCGMSRVQSLSHLPSATAVASPADELELGTDGDADDAALCDSDEEAYGQRANETPRARWRRLQLRQCRQRLSSVADKCGHFEQLMQLLTSYSSVPEAMGETHPDFIASLPSIKSITDDRQRERVVALKLYFCSLVPSLPEWMALTDENLLVEYRARARYFRVLAAQSCATADSDNTHTGDRSDGESSGDARPHVPQGMHVGLLHHAGRNVGSLSGKSSWPKGADGGRRVSPAPDDSRLFDQCCDGELEVSDSIAAVVGKFAHMQSALDASDKEEEEEVVVVVAAAAATEESAQGNGEGADAVACGRGGHAPDPPDTPFQALRPGVQIARDLFRSASAGLTPTPTPTPTPSAASSMLPPQRSRRCCICVKTPADLMDLKRALLVDLLDAAEHARQQGTDAFTRTLSPVCRPHPEMPFVLHLTANCSSMRRVSNGRTPMPPPNKSDPSRFFLFEQLPLWVNFLASNLFRPLPTRRRLTEPEYIAERELPPMALWATATTPTTTTTTTTTTTMAASPDSTRSTDGSGSNASPAMRTGHAASDASDSALAVDHDALSVPEEDIEHPGQLFDWAWPHLELVYSLFIELLLCRVGRAPDASRLGDALAARHFTPRFLRSLLALFASDDARERDALRTVVHRLYARYSALRKSTREAMVDTVLMRPLCEDDALRQLSCLRTVRGTNDHHKNAYAERASTVTALPLVYQGQLHSLRLPEAAALGDGHGVHLLPVEALAAGVHPAAQQSSLQYNGVSEVLEVLAAIVAGYSVPLRPEHRLFYRRVLLPLHKPRGVMRYHRELTMCVSFCISKEVSLGVDAVRALLRYWPVTSTRKELLFLAELNEVLTTCGSMVRRRTAMARDGAARRGSRGSPSTGRGGRSCPAGSAPPPPPPQQQQQQHHHHHQQQQPSLADVVALFGPVMRPLFRCLARCLQSCHVDVSERTIYLISNQELMGELVEAHKAAVYPLLVPALQTACAAHWSPDIRHAASVLLGLVQRLDAELFKRYAVEMPVTEHVPRNSPNGSGSSMTTDGSSG</sequence>
<evidence type="ECO:0000256" key="1">
    <source>
        <dbReference type="SAM" id="MobiDB-lite"/>
    </source>
</evidence>
<dbReference type="GO" id="GO:0007165">
    <property type="term" value="P:signal transduction"/>
    <property type="evidence" value="ECO:0007669"/>
    <property type="project" value="InterPro"/>
</dbReference>
<dbReference type="PANTHER" id="PTHR10257">
    <property type="entry name" value="SERINE/THREONINE PROTEIN PHOSPHATASE 2A PP2A REGULATORY SUBUNIT B"/>
    <property type="match status" value="1"/>
</dbReference>
<accession>A0AAV9IZ14</accession>
<feature type="region of interest" description="Disordered" evidence="1">
    <location>
        <begin position="363"/>
        <end position="384"/>
    </location>
</feature>
<organism evidence="2 3">
    <name type="scientific">Cyanidium caldarium</name>
    <name type="common">Red alga</name>
    <dbReference type="NCBI Taxonomy" id="2771"/>
    <lineage>
        <taxon>Eukaryota</taxon>
        <taxon>Rhodophyta</taxon>
        <taxon>Bangiophyceae</taxon>
        <taxon>Cyanidiales</taxon>
        <taxon>Cyanidiaceae</taxon>
        <taxon>Cyanidium</taxon>
    </lineage>
</organism>
<dbReference type="GO" id="GO:0000159">
    <property type="term" value="C:protein phosphatase type 2A complex"/>
    <property type="evidence" value="ECO:0007669"/>
    <property type="project" value="InterPro"/>
</dbReference>
<feature type="compositionally biased region" description="Low complexity" evidence="1">
    <location>
        <begin position="649"/>
        <end position="662"/>
    </location>
</feature>
<feature type="compositionally biased region" description="Low complexity" evidence="1">
    <location>
        <begin position="1166"/>
        <end position="1178"/>
    </location>
</feature>
<feature type="region of interest" description="Disordered" evidence="1">
    <location>
        <begin position="649"/>
        <end position="689"/>
    </location>
</feature>
<feature type="region of interest" description="Disordered" evidence="1">
    <location>
        <begin position="321"/>
        <end position="347"/>
    </location>
</feature>
<dbReference type="Proteomes" id="UP001301350">
    <property type="component" value="Unassembled WGS sequence"/>
</dbReference>
<name>A0AAV9IZ14_CYACA</name>
<dbReference type="InterPro" id="IPR011989">
    <property type="entry name" value="ARM-like"/>
</dbReference>
<feature type="region of interest" description="Disordered" evidence="1">
    <location>
        <begin position="486"/>
        <end position="507"/>
    </location>
</feature>
<feature type="compositionally biased region" description="Polar residues" evidence="1">
    <location>
        <begin position="664"/>
        <end position="678"/>
    </location>
</feature>
<dbReference type="PANTHER" id="PTHR10257:SF3">
    <property type="entry name" value="SERINE_THREONINE-PROTEIN PHOSPHATASE 2A 56 KDA REGULATORY SUBUNIT GAMMA ISOFORM"/>
    <property type="match status" value="1"/>
</dbReference>
<dbReference type="InterPro" id="IPR016024">
    <property type="entry name" value="ARM-type_fold"/>
</dbReference>
<feature type="region of interest" description="Disordered" evidence="1">
    <location>
        <begin position="1157"/>
        <end position="1178"/>
    </location>
</feature>
<dbReference type="AlphaFoldDB" id="A0AAV9IZ14"/>
<feature type="compositionally biased region" description="Basic and acidic residues" evidence="1">
    <location>
        <begin position="324"/>
        <end position="342"/>
    </location>
</feature>
<feature type="region of interest" description="Disordered" evidence="1">
    <location>
        <begin position="1000"/>
        <end position="1048"/>
    </location>
</feature>
<dbReference type="Pfam" id="PF01603">
    <property type="entry name" value="B56"/>
    <property type="match status" value="3"/>
</dbReference>